<organism evidence="2 3">
    <name type="scientific">Citrullus colocynthis</name>
    <name type="common">colocynth</name>
    <dbReference type="NCBI Taxonomy" id="252529"/>
    <lineage>
        <taxon>Eukaryota</taxon>
        <taxon>Viridiplantae</taxon>
        <taxon>Streptophyta</taxon>
        <taxon>Embryophyta</taxon>
        <taxon>Tracheophyta</taxon>
        <taxon>Spermatophyta</taxon>
        <taxon>Magnoliopsida</taxon>
        <taxon>eudicotyledons</taxon>
        <taxon>Gunneridae</taxon>
        <taxon>Pentapetalae</taxon>
        <taxon>rosids</taxon>
        <taxon>fabids</taxon>
        <taxon>Cucurbitales</taxon>
        <taxon>Cucurbitaceae</taxon>
        <taxon>Benincaseae</taxon>
        <taxon>Citrullus</taxon>
    </lineage>
</organism>
<sequence length="176" mass="19780">MHLGSASRRCITFLQRECEFEAQQPTRSSNSTPIIIDQPSSSLGNHSGALLEILNIESTSSKEKHPSQRQRFHVSPSRLKSDPTTHQVIQPLHLLRPSLLGPIQQANPLLRGALFVTESKTKELQSEPAYVKFKLNDPEYLSSMHKGTYEYSELKVQLWKHVLPGQLGSPKLTTLT</sequence>
<keyword evidence="3" id="KW-1185">Reference proteome</keyword>
<dbReference type="Proteomes" id="UP001642487">
    <property type="component" value="Chromosome 3"/>
</dbReference>
<feature type="region of interest" description="Disordered" evidence="1">
    <location>
        <begin position="59"/>
        <end position="85"/>
    </location>
</feature>
<evidence type="ECO:0000313" key="2">
    <source>
        <dbReference type="EMBL" id="CAK9317916.1"/>
    </source>
</evidence>
<gene>
    <name evidence="2" type="ORF">CITCOLO1_LOCUS9867</name>
</gene>
<protein>
    <submittedName>
        <fullName evidence="2">Uncharacterized protein</fullName>
    </submittedName>
</protein>
<accession>A0ABP0YFQ4</accession>
<evidence type="ECO:0000256" key="1">
    <source>
        <dbReference type="SAM" id="MobiDB-lite"/>
    </source>
</evidence>
<evidence type="ECO:0000313" key="3">
    <source>
        <dbReference type="Proteomes" id="UP001642487"/>
    </source>
</evidence>
<reference evidence="2 3" key="1">
    <citation type="submission" date="2024-03" db="EMBL/GenBank/DDBJ databases">
        <authorList>
            <person name="Gkanogiannis A."/>
            <person name="Becerra Lopez-Lavalle L."/>
        </authorList>
    </citation>
    <scope>NUCLEOTIDE SEQUENCE [LARGE SCALE GENOMIC DNA]</scope>
</reference>
<name>A0ABP0YFQ4_9ROSI</name>
<proteinExistence type="predicted"/>
<dbReference type="EMBL" id="OZ021737">
    <property type="protein sequence ID" value="CAK9317916.1"/>
    <property type="molecule type" value="Genomic_DNA"/>
</dbReference>